<evidence type="ECO:0000256" key="1">
    <source>
        <dbReference type="SAM" id="MobiDB-lite"/>
    </source>
</evidence>
<feature type="compositionally biased region" description="Basic and acidic residues" evidence="1">
    <location>
        <begin position="149"/>
        <end position="165"/>
    </location>
</feature>
<evidence type="ECO:0000313" key="3">
    <source>
        <dbReference type="EnsemblMetazoa" id="ISCW019138-PA"/>
    </source>
</evidence>
<protein>
    <submittedName>
        <fullName evidence="2 3">Uncharacterized protein</fullName>
    </submittedName>
</protein>
<reference evidence="2 4" key="1">
    <citation type="submission" date="2008-03" db="EMBL/GenBank/DDBJ databases">
        <title>Annotation of Ixodes scapularis.</title>
        <authorList>
            <consortium name="Ixodes scapularis Genome Project Consortium"/>
            <person name="Caler E."/>
            <person name="Hannick L.I."/>
            <person name="Bidwell S."/>
            <person name="Joardar V."/>
            <person name="Thiagarajan M."/>
            <person name="Amedeo P."/>
            <person name="Galinsky K.J."/>
            <person name="Schobel S."/>
            <person name="Inman J."/>
            <person name="Hostetler J."/>
            <person name="Miller J."/>
            <person name="Hammond M."/>
            <person name="Megy K."/>
            <person name="Lawson D."/>
            <person name="Kodira C."/>
            <person name="Sutton G."/>
            <person name="Meyer J."/>
            <person name="Hill C.A."/>
            <person name="Birren B."/>
            <person name="Nene V."/>
            <person name="Collins F."/>
            <person name="Alarcon-Chaidez F."/>
            <person name="Wikel S."/>
            <person name="Strausberg R."/>
        </authorList>
    </citation>
    <scope>NUCLEOTIDE SEQUENCE [LARGE SCALE GENOMIC DNA]</scope>
    <source>
        <strain evidence="4">Wikel</strain>
        <strain evidence="2">Wikel colony</strain>
    </source>
</reference>
<accession>B7PP11</accession>
<dbReference type="EMBL" id="DS755574">
    <property type="protein sequence ID" value="EEC08333.1"/>
    <property type="molecule type" value="Genomic_DNA"/>
</dbReference>
<feature type="compositionally biased region" description="Low complexity" evidence="1">
    <location>
        <begin position="62"/>
        <end position="75"/>
    </location>
</feature>
<dbReference type="PaxDb" id="6945-B7PP11"/>
<dbReference type="EnsemblMetazoa" id="ISCW019138-RA">
    <property type="protein sequence ID" value="ISCW019138-PA"/>
    <property type="gene ID" value="ISCW019138"/>
</dbReference>
<reference evidence="3" key="2">
    <citation type="submission" date="2020-05" db="UniProtKB">
        <authorList>
            <consortium name="EnsemblMetazoa"/>
        </authorList>
    </citation>
    <scope>IDENTIFICATION</scope>
    <source>
        <strain evidence="3">wikel</strain>
    </source>
</reference>
<feature type="compositionally biased region" description="Basic and acidic residues" evidence="1">
    <location>
        <begin position="44"/>
        <end position="55"/>
    </location>
</feature>
<dbReference type="VEuPathDB" id="VectorBase:ISCW019138"/>
<sequence length="203" mass="22108">RSGPRDRRPVQGHVGLERSAPPNAALSFHYSPHWAPACLTIPSEADRGGSREPRAVGHCQAPKPRSSSYRRGSPRWAPPRGIKRPRVLAFWLPAPGVRGRPGEIGFVPYSPAVVDVSSQGAASGEDRSTAAPKKPRSNRGFSFQPRTNRKLEEASKYTPRGERRRANPRASRQGAKLNLPAPELFIAAQEDSRIWVRSAGGAA</sequence>
<dbReference type="AlphaFoldDB" id="B7PP11"/>
<dbReference type="VEuPathDB" id="VectorBase:ISCI019138"/>
<name>B7PP11_IXOSC</name>
<proteinExistence type="predicted"/>
<dbReference type="InParanoid" id="B7PP11"/>
<feature type="region of interest" description="Disordered" evidence="1">
    <location>
        <begin position="40"/>
        <end position="80"/>
    </location>
</feature>
<dbReference type="HOGENOM" id="CLU_1351880_0_0_1"/>
<feature type="region of interest" description="Disordered" evidence="1">
    <location>
        <begin position="1"/>
        <end position="23"/>
    </location>
</feature>
<dbReference type="EMBL" id="ABJB010477475">
    <property type="status" value="NOT_ANNOTATED_CDS"/>
    <property type="molecule type" value="Genomic_DNA"/>
</dbReference>
<dbReference type="Proteomes" id="UP000001555">
    <property type="component" value="Unassembled WGS sequence"/>
</dbReference>
<keyword evidence="4" id="KW-1185">Reference proteome</keyword>
<feature type="non-terminal residue" evidence="2">
    <location>
        <position position="1"/>
    </location>
</feature>
<feature type="non-terminal residue" evidence="2">
    <location>
        <position position="203"/>
    </location>
</feature>
<feature type="region of interest" description="Disordered" evidence="1">
    <location>
        <begin position="118"/>
        <end position="181"/>
    </location>
</feature>
<gene>
    <name evidence="2" type="ORF">IscW_ISCW019138</name>
</gene>
<evidence type="ECO:0000313" key="4">
    <source>
        <dbReference type="Proteomes" id="UP000001555"/>
    </source>
</evidence>
<organism>
    <name type="scientific">Ixodes scapularis</name>
    <name type="common">Black-legged tick</name>
    <name type="synonym">Deer tick</name>
    <dbReference type="NCBI Taxonomy" id="6945"/>
    <lineage>
        <taxon>Eukaryota</taxon>
        <taxon>Metazoa</taxon>
        <taxon>Ecdysozoa</taxon>
        <taxon>Arthropoda</taxon>
        <taxon>Chelicerata</taxon>
        <taxon>Arachnida</taxon>
        <taxon>Acari</taxon>
        <taxon>Parasitiformes</taxon>
        <taxon>Ixodida</taxon>
        <taxon>Ixodoidea</taxon>
        <taxon>Ixodidae</taxon>
        <taxon>Ixodinae</taxon>
        <taxon>Ixodes</taxon>
    </lineage>
</organism>
<evidence type="ECO:0000313" key="2">
    <source>
        <dbReference type="EMBL" id="EEC08333.1"/>
    </source>
</evidence>